<dbReference type="VEuPathDB" id="FungiDB:SMAC_05838"/>
<accession>A0A8S8ZM80</accession>
<evidence type="ECO:0000313" key="1">
    <source>
        <dbReference type="EMBL" id="KAA8629495.1"/>
    </source>
</evidence>
<organism evidence="1 2">
    <name type="scientific">Sordaria macrospora</name>
    <dbReference type="NCBI Taxonomy" id="5147"/>
    <lineage>
        <taxon>Eukaryota</taxon>
        <taxon>Fungi</taxon>
        <taxon>Dikarya</taxon>
        <taxon>Ascomycota</taxon>
        <taxon>Pezizomycotina</taxon>
        <taxon>Sordariomycetes</taxon>
        <taxon>Sordariomycetidae</taxon>
        <taxon>Sordariales</taxon>
        <taxon>Sordariaceae</taxon>
        <taxon>Sordaria</taxon>
    </lineage>
</organism>
<reference evidence="1 2" key="1">
    <citation type="submission" date="2017-07" db="EMBL/GenBank/DDBJ databases">
        <title>Genome sequence of the Sordaria macrospora wild type strain R19027.</title>
        <authorList>
            <person name="Nowrousian M."/>
            <person name="Teichert I."/>
            <person name="Kueck U."/>
        </authorList>
    </citation>
    <scope>NUCLEOTIDE SEQUENCE [LARGE SCALE GENOMIC DNA]</scope>
    <source>
        <strain evidence="1 2">R19027</strain>
        <tissue evidence="1">Mycelium</tissue>
    </source>
</reference>
<evidence type="ECO:0000313" key="2">
    <source>
        <dbReference type="Proteomes" id="UP000433876"/>
    </source>
</evidence>
<dbReference type="AlphaFoldDB" id="A0A8S8ZM80"/>
<gene>
    <name evidence="1" type="ORF">SMACR_05838</name>
</gene>
<dbReference type="EMBL" id="NMPR01000134">
    <property type="protein sequence ID" value="KAA8629495.1"/>
    <property type="molecule type" value="Genomic_DNA"/>
</dbReference>
<protein>
    <submittedName>
        <fullName evidence="1">Uncharacterized protein</fullName>
    </submittedName>
</protein>
<comment type="caution">
    <text evidence="1">The sequence shown here is derived from an EMBL/GenBank/DDBJ whole genome shotgun (WGS) entry which is preliminary data.</text>
</comment>
<dbReference type="Proteomes" id="UP000433876">
    <property type="component" value="Unassembled WGS sequence"/>
</dbReference>
<name>A0A8S8ZM80_SORMA</name>
<proteinExistence type="predicted"/>
<sequence length="321" mass="36366">MAQLRNHLADPSLRMLLPQLQLQTFQDDINEACKVTEELESQIENLLGPGSQNLRGIKRLWRDVVSMTREAEFVRKFETIQRYNEQIHRRLSGVQLALSTRNLETTVTIGTRVNENTSVLDEIKNKVHELNNRSTDVDVDVNVHGSTIIGARQTRTSPAINRVELEVRLEPATVRDDLQSELILLMTDQGPYANASNTILPISSRLSHEDRARIASMLISQLQNPDVPPCAGNFAVAKRSFDHYPALNSPIRGYKSNTFKAERAFRDGPFSFGYSYQNQGGHHASCPCRYENQKQHYASCPHNEQQSPGAARYSLGYRVRH</sequence>